<comment type="similarity">
    <text evidence="1">Belongs to the cullin family.</text>
</comment>
<evidence type="ECO:0000256" key="1">
    <source>
        <dbReference type="ARBA" id="ARBA00006019"/>
    </source>
</evidence>
<dbReference type="Gene3D" id="1.20.1310.10">
    <property type="entry name" value="Cullin Repeats"/>
    <property type="match status" value="2"/>
</dbReference>
<protein>
    <recommendedName>
        <fullName evidence="2">Cullin N-terminal domain-containing protein</fullName>
    </recommendedName>
</protein>
<evidence type="ECO:0000313" key="3">
    <source>
        <dbReference type="EMBL" id="CAB3382547.1"/>
    </source>
</evidence>
<dbReference type="AlphaFoldDB" id="A0A8S1DPL4"/>
<sequence>MDSSSDESSWISLEEMDNFWKKIERVVEPIFLKNQEKLDHSIWKDAVRAVNWFSLRLDLIHLFYPKIESFVRNRVSAIAQNLAQEKLLEKYYDAWRDYKVASENFQIIFSHCNNMILTKNLEISRNICDPKHKRPNYLTIEELTKSTWKNIILEQRGREITILVWNAIQKEEIEEAVAQEVFQSFEQVDAVDLLEETIFEKLGDHYKSKSIEWFQKMNVSEFIEKVMQKMEEEVVWCRKFLPKRSIDMMRSIFIEKATVERMDEMIKECQQMVMENRDDELKKITKWSRMQLLDVTMKSLVQAVVSLQWIKPAQTHEHFLLNLWFKRRLSIPADKSEEVKTNSIAL</sequence>
<dbReference type="GO" id="GO:0031625">
    <property type="term" value="F:ubiquitin protein ligase binding"/>
    <property type="evidence" value="ECO:0007669"/>
    <property type="project" value="InterPro"/>
</dbReference>
<feature type="domain" description="Cullin N-terminal" evidence="2">
    <location>
        <begin position="20"/>
        <end position="302"/>
    </location>
</feature>
<name>A0A8S1DPL4_9INSE</name>
<dbReference type="SUPFAM" id="SSF74788">
    <property type="entry name" value="Cullin repeat-like"/>
    <property type="match status" value="1"/>
</dbReference>
<evidence type="ECO:0000313" key="4">
    <source>
        <dbReference type="Proteomes" id="UP000494165"/>
    </source>
</evidence>
<dbReference type="Pfam" id="PF00888">
    <property type="entry name" value="Cullin"/>
    <property type="match status" value="1"/>
</dbReference>
<accession>A0A8S1DPL4</accession>
<proteinExistence type="inferred from homology"/>
<dbReference type="Proteomes" id="UP000494165">
    <property type="component" value="Unassembled WGS sequence"/>
</dbReference>
<dbReference type="InterPro" id="IPR001373">
    <property type="entry name" value="Cullin_N"/>
</dbReference>
<organism evidence="3 4">
    <name type="scientific">Cloeon dipterum</name>
    <dbReference type="NCBI Taxonomy" id="197152"/>
    <lineage>
        <taxon>Eukaryota</taxon>
        <taxon>Metazoa</taxon>
        <taxon>Ecdysozoa</taxon>
        <taxon>Arthropoda</taxon>
        <taxon>Hexapoda</taxon>
        <taxon>Insecta</taxon>
        <taxon>Pterygota</taxon>
        <taxon>Palaeoptera</taxon>
        <taxon>Ephemeroptera</taxon>
        <taxon>Pisciforma</taxon>
        <taxon>Baetidae</taxon>
        <taxon>Cloeon</taxon>
    </lineage>
</organism>
<comment type="caution">
    <text evidence="3">The sequence shown here is derived from an EMBL/GenBank/DDBJ whole genome shotgun (WGS) entry which is preliminary data.</text>
</comment>
<keyword evidence="4" id="KW-1185">Reference proteome</keyword>
<dbReference type="GO" id="GO:0006511">
    <property type="term" value="P:ubiquitin-dependent protein catabolic process"/>
    <property type="evidence" value="ECO:0007669"/>
    <property type="project" value="InterPro"/>
</dbReference>
<dbReference type="EMBL" id="CADEPI010000275">
    <property type="protein sequence ID" value="CAB3382547.1"/>
    <property type="molecule type" value="Genomic_DNA"/>
</dbReference>
<evidence type="ECO:0000259" key="2">
    <source>
        <dbReference type="Pfam" id="PF00888"/>
    </source>
</evidence>
<gene>
    <name evidence="3" type="ORF">CLODIP_2_CD09492</name>
</gene>
<dbReference type="InterPro" id="IPR016159">
    <property type="entry name" value="Cullin_repeat-like_dom_sf"/>
</dbReference>
<reference evidence="3 4" key="1">
    <citation type="submission" date="2020-04" db="EMBL/GenBank/DDBJ databases">
        <authorList>
            <person name="Alioto T."/>
            <person name="Alioto T."/>
            <person name="Gomez Garrido J."/>
        </authorList>
    </citation>
    <scope>NUCLEOTIDE SEQUENCE [LARGE SCALE GENOMIC DNA]</scope>
</reference>